<feature type="region of interest" description="Disordered" evidence="4">
    <location>
        <begin position="330"/>
        <end position="358"/>
    </location>
</feature>
<dbReference type="Gene3D" id="1.10.510.10">
    <property type="entry name" value="Transferase(Phosphotransferase) domain 1"/>
    <property type="match status" value="1"/>
</dbReference>
<dbReference type="Pfam" id="PF00069">
    <property type="entry name" value="Pkinase"/>
    <property type="match status" value="1"/>
</dbReference>
<reference evidence="7 8" key="1">
    <citation type="submission" date="2024-02" db="EMBL/GenBank/DDBJ databases">
        <authorList>
            <person name="Chen Y."/>
            <person name="Shah S."/>
            <person name="Dougan E. K."/>
            <person name="Thang M."/>
            <person name="Chan C."/>
        </authorList>
    </citation>
    <scope>NUCLEOTIDE SEQUENCE [LARGE SCALE GENOMIC DNA]</scope>
</reference>
<feature type="domain" description="ZU5" evidence="6">
    <location>
        <begin position="96"/>
        <end position="224"/>
    </location>
</feature>
<feature type="compositionally biased region" description="Polar residues" evidence="4">
    <location>
        <begin position="330"/>
        <end position="346"/>
    </location>
</feature>
<feature type="binding site" evidence="3">
    <location>
        <position position="742"/>
    </location>
    <ligand>
        <name>ATP</name>
        <dbReference type="ChEBI" id="CHEBI:30616"/>
    </ligand>
</feature>
<accession>A0ABP0PR95</accession>
<dbReference type="InterPro" id="IPR008271">
    <property type="entry name" value="Ser/Thr_kinase_AS"/>
</dbReference>
<feature type="compositionally biased region" description="Acidic residues" evidence="4">
    <location>
        <begin position="1533"/>
        <end position="1553"/>
    </location>
</feature>
<dbReference type="InterPro" id="IPR002059">
    <property type="entry name" value="CSP_DNA-bd"/>
</dbReference>
<dbReference type="PANTHER" id="PTHR24346">
    <property type="entry name" value="MAP/MICROTUBULE AFFINITY-REGULATING KINASE"/>
    <property type="match status" value="1"/>
</dbReference>
<dbReference type="SUPFAM" id="SSF50249">
    <property type="entry name" value="Nucleic acid-binding proteins"/>
    <property type="match status" value="1"/>
</dbReference>
<dbReference type="PROSITE" id="PS00107">
    <property type="entry name" value="PROTEIN_KINASE_ATP"/>
    <property type="match status" value="1"/>
</dbReference>
<evidence type="ECO:0000256" key="4">
    <source>
        <dbReference type="SAM" id="MobiDB-lite"/>
    </source>
</evidence>
<proteinExistence type="predicted"/>
<evidence type="ECO:0000256" key="3">
    <source>
        <dbReference type="PROSITE-ProRule" id="PRU10141"/>
    </source>
</evidence>
<dbReference type="InterPro" id="IPR000719">
    <property type="entry name" value="Prot_kinase_dom"/>
</dbReference>
<dbReference type="CDD" id="cd04458">
    <property type="entry name" value="CSP_CDS"/>
    <property type="match status" value="1"/>
</dbReference>
<dbReference type="InterPro" id="IPR011009">
    <property type="entry name" value="Kinase-like_dom_sf"/>
</dbReference>
<sequence>MLGDSAGFGEQPVQSESMKDTEKNLKKVEEELLSTIGPEGLLTQQRCVTILTMVGFTAQESKALLKDYAQEHEEISVRDFVDLLHVKTAAPGAAPPTQHEDLPECGEVVHSPSGITFFIPTKVTQQRVKPTAEVVRDLTSVDLASLQKQLEPNEAVFHPVFRLAPHDTTFQEPIWLIMPACVGASKVWQSSEEGWTEVTTVSFQDGYIEVQLQHFCLVATTGVPGPIKAIGFLKPGPAPRAKLTFCHIGCTYCYTVLNEHYSSDPDYLLGYVQCPGLAHVGNRQAVEVSQQQVVLERVNLDSHALPIPSTVLQAEPTSFIVDIENQQYTFNHPNQAHPSHVSSNETAPEPPRRAPAVASGSSFFPILSHELLAQPSSSSANIPTPPQAPPLTSSAQPHTGTLSTTLPPAADTAPALLDIPIPSLSGASSATCPVAASAPSSLAVTPSTAAPPAGPYPPAPDSSAAPVPPDVPPATRLMIEDRSRSPNDSQTQVVSSSRPRVGRLFFGQRNRAAPAVVPIGSPVPLPSSAQVPRLRRSADGARIGMFSARFDGGETEKQFRAIHQILVGNGYEVLMVSVKEGQSFGIETTRYLGRLKRERGVMLCVCTEHYAEMTASQYSSFEELKFAKTYAEFIKIVPLKVAAIYPPRPPCRGPQSPDHRDEHMDAQSFVDWVFSPDRLRLECMGKSEVEIAEAIAVIQIQKPLRSQIIFQKYVLLEQIGEGSSGRVHRGLRKLDQQQVALKCLEAKDEEVLQCRKQEYEVLRRLQHPHIVQALDFLSVGRMAIVVMSYHEGHTLDVAVKSSENGCFAESKSQKLFWQLMTAVEYMHSKRVLHRDIKAENLLISPDLETLHVTDFNAAKALMDGGSYTMTGTLEYAAPEVLDGESPSEQQDVWSCGLCLHVMLMGSLPRRLHAYRSVEAFRCAVVGPTGPVDWARWARLEISEPCKETLRRCLTVQKLSRPAAPSVLRWPWLLEVSPENGPRSRSVTYSYGGYEAQLNAPMPRLCGVFWTFSIFQSITFGLQRLPPTSALEDAPHLREISAWKSEDQPTLEELKFHVKEWGHDSGWLFNQAEAPSGEWEWVVGPGVYFHSASGKLFLGDSHGALQADGDLSRLAPPKRLTGRIRWFSPKGFGFIDPDGQQGLSGDVYVHHSALQQPEGAEASTRASGPLPWLPGMPVDFDLAVEEEPTAEEKSRHAASAVRHHLDLNALCHLGSALGPSARCAEKAAVPLKADTGHHLVGCFCGLVLGAHGMGGADLVAQHLAKDLAQSFTGREQGGTRGAKAATMAGFQSTQQRFMQYAQRLSANSARLWLASECQAYTALVFGPDGPESQPCLVLGDVGFEGRSIVLQQDGIVSHRFGQGLEAKTEATRDALKAFEHGLKGPSIHFPPIPGAQLPREKKGFGAHAAKEKAVHEGLAAKLAAQLESCHLDWSDAMLIMASKSSWECFDEHQVSAMARSVSSPDTLAQKLLEAARRSRRGRNAEDLAIAVLRFPWARWSATREAKKAKKPKTRKRKIEEVDDIFAPQEAAELSQEESDEISSDEAPENAEEPQVEVQAEPQAEQAEEPEEILTGGILAKKHLSRHLSKRATEIGCTRDGTDRLTLVLG</sequence>
<feature type="region of interest" description="Disordered" evidence="4">
    <location>
        <begin position="443"/>
        <end position="475"/>
    </location>
</feature>
<dbReference type="EMBL" id="CAXAMM010038224">
    <property type="protein sequence ID" value="CAK9078301.1"/>
    <property type="molecule type" value="Genomic_DNA"/>
</dbReference>
<feature type="compositionally biased region" description="Low complexity" evidence="4">
    <location>
        <begin position="1554"/>
        <end position="1563"/>
    </location>
</feature>
<feature type="region of interest" description="Disordered" evidence="4">
    <location>
        <begin position="375"/>
        <end position="409"/>
    </location>
</feature>
<dbReference type="SUPFAM" id="SSF56112">
    <property type="entry name" value="Protein kinase-like (PK-like)"/>
    <property type="match status" value="1"/>
</dbReference>
<comment type="caution">
    <text evidence="7">The sequence shown here is derived from an EMBL/GenBank/DDBJ whole genome shotgun (WGS) entry which is preliminary data.</text>
</comment>
<evidence type="ECO:0000259" key="5">
    <source>
        <dbReference type="PROSITE" id="PS50011"/>
    </source>
</evidence>
<feature type="domain" description="Protein kinase" evidence="5">
    <location>
        <begin position="713"/>
        <end position="972"/>
    </location>
</feature>
<feature type="compositionally biased region" description="Basic residues" evidence="4">
    <location>
        <begin position="1578"/>
        <end position="1588"/>
    </location>
</feature>
<dbReference type="PANTHER" id="PTHR24346:SF30">
    <property type="entry name" value="MATERNAL EMBRYONIC LEUCINE ZIPPER KINASE"/>
    <property type="match status" value="1"/>
</dbReference>
<name>A0ABP0PR95_9DINO</name>
<feature type="region of interest" description="Disordered" evidence="4">
    <location>
        <begin position="1"/>
        <end position="22"/>
    </location>
</feature>
<dbReference type="InterPro" id="IPR012340">
    <property type="entry name" value="NA-bd_OB-fold"/>
</dbReference>
<evidence type="ECO:0000313" key="8">
    <source>
        <dbReference type="Proteomes" id="UP001642464"/>
    </source>
</evidence>
<dbReference type="Gene3D" id="2.60.220.30">
    <property type="match status" value="1"/>
</dbReference>
<feature type="region of interest" description="Disordered" evidence="4">
    <location>
        <begin position="1502"/>
        <end position="1608"/>
    </location>
</feature>
<feature type="compositionally biased region" description="Basic residues" evidence="4">
    <location>
        <begin position="1505"/>
        <end position="1515"/>
    </location>
</feature>
<dbReference type="PROSITE" id="PS00108">
    <property type="entry name" value="PROTEIN_KINASE_ST"/>
    <property type="match status" value="1"/>
</dbReference>
<evidence type="ECO:0000259" key="6">
    <source>
        <dbReference type="PROSITE" id="PS51145"/>
    </source>
</evidence>
<dbReference type="InterPro" id="IPR000906">
    <property type="entry name" value="ZU5_dom"/>
</dbReference>
<keyword evidence="1 3" id="KW-0547">Nucleotide-binding</keyword>
<dbReference type="PROSITE" id="PS51145">
    <property type="entry name" value="ZU5"/>
    <property type="match status" value="1"/>
</dbReference>
<evidence type="ECO:0000256" key="1">
    <source>
        <dbReference type="ARBA" id="ARBA00022741"/>
    </source>
</evidence>
<keyword evidence="2 3" id="KW-0067">ATP-binding</keyword>
<dbReference type="Proteomes" id="UP001642464">
    <property type="component" value="Unassembled WGS sequence"/>
</dbReference>
<organism evidence="7 8">
    <name type="scientific">Durusdinium trenchii</name>
    <dbReference type="NCBI Taxonomy" id="1381693"/>
    <lineage>
        <taxon>Eukaryota</taxon>
        <taxon>Sar</taxon>
        <taxon>Alveolata</taxon>
        <taxon>Dinophyceae</taxon>
        <taxon>Suessiales</taxon>
        <taxon>Symbiodiniaceae</taxon>
        <taxon>Durusdinium</taxon>
    </lineage>
</organism>
<dbReference type="Pfam" id="PF00791">
    <property type="entry name" value="ZU5"/>
    <property type="match status" value="1"/>
</dbReference>
<feature type="compositionally biased region" description="Polar residues" evidence="4">
    <location>
        <begin position="390"/>
        <end position="400"/>
    </location>
</feature>
<dbReference type="SMART" id="SM00220">
    <property type="entry name" value="S_TKc"/>
    <property type="match status" value="1"/>
</dbReference>
<dbReference type="Gene3D" id="2.40.50.140">
    <property type="entry name" value="Nucleic acid-binding proteins"/>
    <property type="match status" value="1"/>
</dbReference>
<dbReference type="InterPro" id="IPR017441">
    <property type="entry name" value="Protein_kinase_ATP_BS"/>
</dbReference>
<dbReference type="Gene3D" id="3.60.40.10">
    <property type="entry name" value="PPM-type phosphatase domain"/>
    <property type="match status" value="1"/>
</dbReference>
<keyword evidence="8" id="KW-1185">Reference proteome</keyword>
<dbReference type="PROSITE" id="PS50011">
    <property type="entry name" value="PROTEIN_KINASE_DOM"/>
    <property type="match status" value="1"/>
</dbReference>
<feature type="compositionally biased region" description="Pro residues" evidence="4">
    <location>
        <begin position="452"/>
        <end position="472"/>
    </location>
</feature>
<evidence type="ECO:0000256" key="2">
    <source>
        <dbReference type="ARBA" id="ARBA00022840"/>
    </source>
</evidence>
<gene>
    <name evidence="7" type="ORF">SCF082_LOCUS37462</name>
</gene>
<protein>
    <submittedName>
        <fullName evidence="7">SNF1-like protein kinase ssp2</fullName>
    </submittedName>
</protein>
<evidence type="ECO:0000313" key="7">
    <source>
        <dbReference type="EMBL" id="CAK9078301.1"/>
    </source>
</evidence>
<dbReference type="InterPro" id="IPR036457">
    <property type="entry name" value="PPM-type-like_dom_sf"/>
</dbReference>